<dbReference type="EMBL" id="BARS01008030">
    <property type="protein sequence ID" value="GAF72894.1"/>
    <property type="molecule type" value="Genomic_DNA"/>
</dbReference>
<name>X0RVN6_9ZZZZ</name>
<feature type="non-terminal residue" evidence="1">
    <location>
        <position position="1"/>
    </location>
</feature>
<comment type="caution">
    <text evidence="1">The sequence shown here is derived from an EMBL/GenBank/DDBJ whole genome shotgun (WGS) entry which is preliminary data.</text>
</comment>
<protein>
    <submittedName>
        <fullName evidence="1">Uncharacterized protein</fullName>
    </submittedName>
</protein>
<evidence type="ECO:0000313" key="1">
    <source>
        <dbReference type="EMBL" id="GAF72894.1"/>
    </source>
</evidence>
<sequence>EPGTYFDGHAFYRKGEYGWVARVDPQRPWQKITPEALPPGLRDR</sequence>
<organism evidence="1">
    <name type="scientific">marine sediment metagenome</name>
    <dbReference type="NCBI Taxonomy" id="412755"/>
    <lineage>
        <taxon>unclassified sequences</taxon>
        <taxon>metagenomes</taxon>
        <taxon>ecological metagenomes</taxon>
    </lineage>
</organism>
<dbReference type="AlphaFoldDB" id="X0RVN6"/>
<reference evidence="1" key="1">
    <citation type="journal article" date="2014" name="Front. Microbiol.">
        <title>High frequency of phylogenetically diverse reductive dehalogenase-homologous genes in deep subseafloor sedimentary metagenomes.</title>
        <authorList>
            <person name="Kawai M."/>
            <person name="Futagami T."/>
            <person name="Toyoda A."/>
            <person name="Takaki Y."/>
            <person name="Nishi S."/>
            <person name="Hori S."/>
            <person name="Arai W."/>
            <person name="Tsubouchi T."/>
            <person name="Morono Y."/>
            <person name="Uchiyama I."/>
            <person name="Ito T."/>
            <person name="Fujiyama A."/>
            <person name="Inagaki F."/>
            <person name="Takami H."/>
        </authorList>
    </citation>
    <scope>NUCLEOTIDE SEQUENCE</scope>
    <source>
        <strain evidence="1">Expedition CK06-06</strain>
    </source>
</reference>
<accession>X0RVN6</accession>
<proteinExistence type="predicted"/>
<gene>
    <name evidence="1" type="ORF">S01H1_15386</name>
</gene>